<evidence type="ECO:0000256" key="9">
    <source>
        <dbReference type="PROSITE-ProRule" id="PRU10141"/>
    </source>
</evidence>
<dbReference type="PROSITE" id="PS00107">
    <property type="entry name" value="PROTEIN_KINASE_ATP"/>
    <property type="match status" value="1"/>
</dbReference>
<keyword evidence="6 9" id="KW-0547">Nucleotide-binding</keyword>
<evidence type="ECO:0000256" key="5">
    <source>
        <dbReference type="ARBA" id="ARBA00022679"/>
    </source>
</evidence>
<dbReference type="PROSITE" id="PS51285">
    <property type="entry name" value="AGC_KINASE_CTER"/>
    <property type="match status" value="1"/>
</dbReference>
<dbReference type="Pfam" id="PF00433">
    <property type="entry name" value="Pkinase_C"/>
    <property type="match status" value="1"/>
</dbReference>
<dbReference type="InterPro" id="IPR011993">
    <property type="entry name" value="PH-like_dom_sf"/>
</dbReference>
<keyword evidence="3 10" id="KW-0723">Serine/threonine-protein kinase</keyword>
<evidence type="ECO:0000256" key="10">
    <source>
        <dbReference type="RuleBase" id="RU000304"/>
    </source>
</evidence>
<evidence type="ECO:0000256" key="6">
    <source>
        <dbReference type="ARBA" id="ARBA00022741"/>
    </source>
</evidence>
<feature type="binding site" evidence="9">
    <location>
        <position position="155"/>
    </location>
    <ligand>
        <name>ATP</name>
        <dbReference type="ChEBI" id="CHEBI:30616"/>
    </ligand>
</feature>
<dbReference type="InterPro" id="IPR011009">
    <property type="entry name" value="Kinase-like_dom_sf"/>
</dbReference>
<feature type="domain" description="AGC-kinase C-terminal" evidence="13">
    <location>
        <begin position="383"/>
        <end position="454"/>
    </location>
</feature>
<dbReference type="Pfam" id="PF00069">
    <property type="entry name" value="Pkinase"/>
    <property type="match status" value="1"/>
</dbReference>
<dbReference type="PANTHER" id="PTHR24351">
    <property type="entry name" value="RIBOSOMAL PROTEIN S6 KINASE"/>
    <property type="match status" value="1"/>
</dbReference>
<keyword evidence="7 14" id="KW-0418">Kinase</keyword>
<dbReference type="SMART" id="SM00233">
    <property type="entry name" value="PH"/>
    <property type="match status" value="1"/>
</dbReference>
<dbReference type="InterPro" id="IPR017892">
    <property type="entry name" value="Pkinase_C"/>
</dbReference>
<dbReference type="SUPFAM" id="SSF56112">
    <property type="entry name" value="Protein kinase-like (PK-like)"/>
    <property type="match status" value="1"/>
</dbReference>
<feature type="domain" description="Protein kinase" evidence="12">
    <location>
        <begin position="126"/>
        <end position="382"/>
    </location>
</feature>
<dbReference type="InterPro" id="IPR000961">
    <property type="entry name" value="AGC-kinase_C"/>
</dbReference>
<dbReference type="GO" id="GO:0004674">
    <property type="term" value="F:protein serine/threonine kinase activity"/>
    <property type="evidence" value="ECO:0007669"/>
    <property type="project" value="UniProtKB-KW"/>
</dbReference>
<name>A0A347ZJ76_9NEOP</name>
<dbReference type="FunFam" id="3.30.200.20:FF:000537">
    <property type="entry name" value="Non-specific serine/threonine protein kinase"/>
    <property type="match status" value="1"/>
</dbReference>
<dbReference type="Gene3D" id="1.10.510.10">
    <property type="entry name" value="Transferase(Phosphotransferase) domain 1"/>
    <property type="match status" value="1"/>
</dbReference>
<dbReference type="InterPro" id="IPR008271">
    <property type="entry name" value="Ser/Thr_kinase_AS"/>
</dbReference>
<sequence length="454" mass="50748">MSLKEGYLEKQGGFLKSWKKKWYEVKGTTIYSYKKKGSEALSQIPIRPKYTVQACTEGKKSHCFKINTESRAYLFAASSDKEAKAWISTIKELISNSSSSNASAASIKPQGSGSIAPNKKLSVEDFDVISVLGRGTYGKVQLVRLKSNAQLYAMKTMSKRRLAESDQIEQTITERNVLTQIVHPFLVGAHYSFQNEVKIFLVLDYVPGGELFGRLKEEGNFSESRVKLYSAELLLGLGHLHSLGLVYRDLKPENILVDKEGHIRITDFGLAKKTAFGETTNTFCGTPEYIAPEMLLKQPYDKVVDWWSFGILIFEMLTGLPPFYDENVNTMYKAILHVEVEYPSGMSGPVKDLISKLLDKNPKTRLGAGPTDAEEIKAHPFFNGIDWKAVYDKKTKPEWVPKLKNGVDVTNFDEEFLAEPTGFSFEDPTLLDTDTQSAFAGFTCVADSALDALE</sequence>
<comment type="similarity">
    <text evidence="1">Belongs to the protein kinase superfamily. AGC Ser/Thr protein kinase family. RAC subfamily.</text>
</comment>
<accession>A0A347ZJ76</accession>
<evidence type="ECO:0000313" key="14">
    <source>
        <dbReference type="EMBL" id="BBA84382.1"/>
    </source>
</evidence>
<dbReference type="EC" id="2.7.11.1" evidence="2"/>
<keyword evidence="8 9" id="KW-0067">ATP-binding</keyword>
<dbReference type="SMART" id="SM00133">
    <property type="entry name" value="S_TK_X"/>
    <property type="match status" value="1"/>
</dbReference>
<reference evidence="14" key="1">
    <citation type="journal article" date="2018" name="Insect Sci.">
        <title>Transcriptomic analysis of epigenetic modification genes in the termite Reticulitermes speratus.</title>
        <authorList>
            <person name="Mitaka Y."/>
            <person name="Tasaki E."/>
            <person name="Nozaki T."/>
            <person name="Fuchikawa T."/>
            <person name="Kobayashi K."/>
            <person name="Matsuura K."/>
        </authorList>
    </citation>
    <scope>NUCLEOTIDE SEQUENCE</scope>
</reference>
<dbReference type="Gene3D" id="2.30.29.30">
    <property type="entry name" value="Pleckstrin-homology domain (PH domain)/Phosphotyrosine-binding domain (PTB)"/>
    <property type="match status" value="1"/>
</dbReference>
<keyword evidence="5" id="KW-0808">Transferase</keyword>
<dbReference type="AlphaFoldDB" id="A0A347ZJ76"/>
<dbReference type="PROSITE" id="PS50011">
    <property type="entry name" value="PROTEIN_KINASE_DOM"/>
    <property type="match status" value="1"/>
</dbReference>
<dbReference type="InterPro" id="IPR045270">
    <property type="entry name" value="STKc_AGC"/>
</dbReference>
<proteinExistence type="evidence at transcript level"/>
<dbReference type="EMBL" id="FX985644">
    <property type="protein sequence ID" value="BBA84382.1"/>
    <property type="molecule type" value="mRNA"/>
</dbReference>
<dbReference type="InterPro" id="IPR000719">
    <property type="entry name" value="Prot_kinase_dom"/>
</dbReference>
<gene>
    <name evidence="14" type="primary">JIL-1</name>
</gene>
<organism evidence="14">
    <name type="scientific">Reticulitermes speratus</name>
    <dbReference type="NCBI Taxonomy" id="60591"/>
    <lineage>
        <taxon>Eukaryota</taxon>
        <taxon>Metazoa</taxon>
        <taxon>Ecdysozoa</taxon>
        <taxon>Arthropoda</taxon>
        <taxon>Hexapoda</taxon>
        <taxon>Insecta</taxon>
        <taxon>Pterygota</taxon>
        <taxon>Neoptera</taxon>
        <taxon>Polyneoptera</taxon>
        <taxon>Dictyoptera</taxon>
        <taxon>Blattodea</taxon>
        <taxon>Blattoidea</taxon>
        <taxon>Termitoidae</taxon>
        <taxon>Rhinotermitidae</taxon>
        <taxon>Reticulitermes</taxon>
        <taxon>Frontotermes</taxon>
    </lineage>
</organism>
<protein>
    <recommendedName>
        <fullName evidence="2">non-specific serine/threonine protein kinase</fullName>
        <ecNumber evidence="2">2.7.11.1</ecNumber>
    </recommendedName>
</protein>
<dbReference type="PROSITE" id="PS00108">
    <property type="entry name" value="PROTEIN_KINASE_ST"/>
    <property type="match status" value="1"/>
</dbReference>
<evidence type="ECO:0000256" key="4">
    <source>
        <dbReference type="ARBA" id="ARBA00022553"/>
    </source>
</evidence>
<evidence type="ECO:0000256" key="8">
    <source>
        <dbReference type="ARBA" id="ARBA00022840"/>
    </source>
</evidence>
<dbReference type="InterPro" id="IPR001849">
    <property type="entry name" value="PH_domain"/>
</dbReference>
<dbReference type="Pfam" id="PF00169">
    <property type="entry name" value="PH"/>
    <property type="match status" value="1"/>
</dbReference>
<dbReference type="FunFam" id="1.10.510.10:FF:000008">
    <property type="entry name" value="Non-specific serine/threonine protein kinase"/>
    <property type="match status" value="1"/>
</dbReference>
<feature type="domain" description="PH" evidence="11">
    <location>
        <begin position="1"/>
        <end position="95"/>
    </location>
</feature>
<dbReference type="CDD" id="cd05123">
    <property type="entry name" value="STKc_AGC"/>
    <property type="match status" value="1"/>
</dbReference>
<evidence type="ECO:0000259" key="12">
    <source>
        <dbReference type="PROSITE" id="PS50011"/>
    </source>
</evidence>
<evidence type="ECO:0000256" key="7">
    <source>
        <dbReference type="ARBA" id="ARBA00022777"/>
    </source>
</evidence>
<dbReference type="PROSITE" id="PS50003">
    <property type="entry name" value="PH_DOMAIN"/>
    <property type="match status" value="1"/>
</dbReference>
<dbReference type="SMART" id="SM00220">
    <property type="entry name" value="S_TKc"/>
    <property type="match status" value="1"/>
</dbReference>
<evidence type="ECO:0000256" key="2">
    <source>
        <dbReference type="ARBA" id="ARBA00012513"/>
    </source>
</evidence>
<dbReference type="SUPFAM" id="SSF50729">
    <property type="entry name" value="PH domain-like"/>
    <property type="match status" value="1"/>
</dbReference>
<evidence type="ECO:0000259" key="13">
    <source>
        <dbReference type="PROSITE" id="PS51285"/>
    </source>
</evidence>
<evidence type="ECO:0000256" key="3">
    <source>
        <dbReference type="ARBA" id="ARBA00022527"/>
    </source>
</evidence>
<dbReference type="InterPro" id="IPR017441">
    <property type="entry name" value="Protein_kinase_ATP_BS"/>
</dbReference>
<evidence type="ECO:0000259" key="11">
    <source>
        <dbReference type="PROSITE" id="PS50003"/>
    </source>
</evidence>
<evidence type="ECO:0000256" key="1">
    <source>
        <dbReference type="ARBA" id="ARBA00006935"/>
    </source>
</evidence>
<keyword evidence="4" id="KW-0597">Phosphoprotein</keyword>
<dbReference type="GO" id="GO:0005524">
    <property type="term" value="F:ATP binding"/>
    <property type="evidence" value="ECO:0007669"/>
    <property type="project" value="UniProtKB-UniRule"/>
</dbReference>
<dbReference type="FunFam" id="2.30.29.30:FF:000286">
    <property type="entry name" value="PH-protein kinase domain containing protein"/>
    <property type="match status" value="1"/>
</dbReference>
<dbReference type="Gene3D" id="3.30.200.20">
    <property type="entry name" value="Phosphorylase Kinase, domain 1"/>
    <property type="match status" value="1"/>
</dbReference>